<dbReference type="InterPro" id="IPR041430">
    <property type="entry name" value="ADD_ATRX"/>
</dbReference>
<dbReference type="Gene3D" id="3.30.40.10">
    <property type="entry name" value="Zinc/RING finger domain, C3HC4 (zinc finger)"/>
    <property type="match status" value="1"/>
</dbReference>
<dbReference type="GO" id="GO:0003678">
    <property type="term" value="F:DNA helicase activity"/>
    <property type="evidence" value="ECO:0007669"/>
    <property type="project" value="UniProtKB-EC"/>
</dbReference>
<keyword evidence="5" id="KW-0227">DNA damage</keyword>
<feature type="compositionally biased region" description="Basic and acidic residues" evidence="14">
    <location>
        <begin position="889"/>
        <end position="936"/>
    </location>
</feature>
<dbReference type="SUPFAM" id="SSF57903">
    <property type="entry name" value="FYVE/PHD zinc finger"/>
    <property type="match status" value="1"/>
</dbReference>
<feature type="region of interest" description="Disordered" evidence="14">
    <location>
        <begin position="1"/>
        <end position="40"/>
    </location>
</feature>
<feature type="compositionally biased region" description="Polar residues" evidence="14">
    <location>
        <begin position="860"/>
        <end position="869"/>
    </location>
</feature>
<dbReference type="GO" id="GO:0003677">
    <property type="term" value="F:DNA binding"/>
    <property type="evidence" value="ECO:0007669"/>
    <property type="project" value="UniProtKB-KW"/>
</dbReference>
<keyword evidence="9" id="KW-0067">ATP-binding</keyword>
<feature type="compositionally biased region" description="Acidic residues" evidence="14">
    <location>
        <begin position="679"/>
        <end position="698"/>
    </location>
</feature>
<feature type="compositionally biased region" description="Basic and acidic residues" evidence="14">
    <location>
        <begin position="797"/>
        <end position="806"/>
    </location>
</feature>
<accession>A0ABD0T8B8</accession>
<dbReference type="InterPro" id="IPR052131">
    <property type="entry name" value="ATRX_domain-containing"/>
</dbReference>
<keyword evidence="3" id="KW-0479">Metal-binding</keyword>
<keyword evidence="11" id="KW-0234">DNA repair</keyword>
<evidence type="ECO:0000256" key="9">
    <source>
        <dbReference type="ARBA" id="ARBA00022840"/>
    </source>
</evidence>
<dbReference type="AlphaFoldDB" id="A0ABD0T8B8"/>
<dbReference type="PROSITE" id="PS00518">
    <property type="entry name" value="ZF_RING_1"/>
    <property type="match status" value="1"/>
</dbReference>
<evidence type="ECO:0000259" key="15">
    <source>
        <dbReference type="PROSITE" id="PS51533"/>
    </source>
</evidence>
<feature type="compositionally biased region" description="Polar residues" evidence="14">
    <location>
        <begin position="548"/>
        <end position="566"/>
    </location>
</feature>
<evidence type="ECO:0000256" key="12">
    <source>
        <dbReference type="ARBA" id="ARBA00023242"/>
    </source>
</evidence>
<feature type="compositionally biased region" description="Polar residues" evidence="14">
    <location>
        <begin position="768"/>
        <end position="791"/>
    </location>
</feature>
<feature type="region of interest" description="Disordered" evidence="14">
    <location>
        <begin position="721"/>
        <end position="959"/>
    </location>
</feature>
<gene>
    <name evidence="16" type="ORF">ABMA28_016288</name>
</gene>
<feature type="compositionally biased region" description="Basic and acidic residues" evidence="14">
    <location>
        <begin position="753"/>
        <end position="767"/>
    </location>
</feature>
<dbReference type="InterPro" id="IPR025766">
    <property type="entry name" value="ADD"/>
</dbReference>
<feature type="compositionally biased region" description="Acidic residues" evidence="14">
    <location>
        <begin position="878"/>
        <end position="888"/>
    </location>
</feature>
<keyword evidence="12" id="KW-0539">Nucleus</keyword>
<protein>
    <recommendedName>
        <fullName evidence="15">PHD-type domain-containing protein</fullName>
    </recommendedName>
</protein>
<evidence type="ECO:0000256" key="7">
    <source>
        <dbReference type="ARBA" id="ARBA00022801"/>
    </source>
</evidence>
<dbReference type="InterPro" id="IPR013083">
    <property type="entry name" value="Znf_RING/FYVE/PHD"/>
</dbReference>
<keyword evidence="8" id="KW-0862">Zinc</keyword>
<dbReference type="GO" id="GO:0005524">
    <property type="term" value="F:ATP binding"/>
    <property type="evidence" value="ECO:0007669"/>
    <property type="project" value="UniProtKB-KW"/>
</dbReference>
<dbReference type="Pfam" id="PF17981">
    <property type="entry name" value="ADD_ATRX"/>
    <property type="match status" value="1"/>
</dbReference>
<feature type="compositionally biased region" description="Basic and acidic residues" evidence="14">
    <location>
        <begin position="14"/>
        <end position="24"/>
    </location>
</feature>
<comment type="subcellular location">
    <subcellularLocation>
        <location evidence="1">Nucleus</location>
    </subcellularLocation>
</comment>
<evidence type="ECO:0000256" key="4">
    <source>
        <dbReference type="ARBA" id="ARBA00022741"/>
    </source>
</evidence>
<keyword evidence="6" id="KW-0863">Zinc-finger</keyword>
<proteinExistence type="inferred from homology"/>
<feature type="compositionally biased region" description="Polar residues" evidence="14">
    <location>
        <begin position="1"/>
        <end position="13"/>
    </location>
</feature>
<evidence type="ECO:0000313" key="17">
    <source>
        <dbReference type="Proteomes" id="UP001549921"/>
    </source>
</evidence>
<comment type="caution">
    <text evidence="16">The sequence shown here is derived from an EMBL/GenBank/DDBJ whole genome shotgun (WGS) entry which is preliminary data.</text>
</comment>
<sequence>MSETANNDGGTSAESEKPVHDIDVKFPPFPDPTEEEFEEDISDTERIYYRTKFSDLNIIKSMRLHCTACDRHLGSSTRNESRMRAHPMLRTLVCHTCHTFYNSGEFEKGDDGSELYCRWCGQGGQVYCCSDCPHVFCAKCIKRNLGTPKIKEIENTDDWKCFKCNPKCLWDLRAVCWALLRYCDLKNKITYKTEDPEIKEKYQKDCATDHTDCCKYKTNRKKEKSETTKKKDEIKKENETKKAISKIPSTIQVKKFASINLDETSKEKKGQKRPASQDNKGLLIIKNPITIAPCQKPISPSICGPPAKKPRMPVVNPIRFAQDRKGVTTYTRIRPRAPSMPIPIPPLVPTNFNGFNNMNSFMNNSFTTSYSNNLSNMMSSDNINLSLESLTQGLDMHAVANMNTGPDDDVVCTPDFPLEPLCEVTEDNTDDDVQCITPGPVAAPKVSTQPARVESSLPDLSPENIIQMTDNDVTVNAVTGGLKFRVDPQTLSSNKMYRLPDGRIFAIKANPNMPGGYSATIVAVTETGQGKIAPKGATYAAKLSAVTSSQTSTPLKSNRSYQNIRVSDSKKSSPRSAKVNRGTHTTSRECDLQVPVEWYRYNLIDAIDAVEYSLTRLNKLKKEATSVFLRTRTVDEMRNLHRTLERLLNTSSTRFMEIKDNLNKELKQYILKKTGGNNSEDDDDVEILPDLENDDPIFIDENSMESTTNEVNCTENQEVDLTGVGSSDHNDSAENISTTEKDCQIADGINDSAENKTDKVSDVEKVSEQPSADTTSSPNNDGNKTSINDANNLDVGKNNEIEESKVRLSSSTTCEKNDDENQTKEQKESSDIKTFDKNNEQHSEDSVKNVKTEAEPDSSVEAQINGNTKQTEEKDKSDEDNDKSDEDNDKSNENKDKSDEDKDKSDEDKIKSDENNDKSDTIVKEELLKDDDKKMLSDGNGNNENESEDKVEDSEMSEEMIETLLKDDNIDDVDNILNNKAMEVTESL</sequence>
<dbReference type="InterPro" id="IPR017907">
    <property type="entry name" value="Znf_RING_CS"/>
</dbReference>
<dbReference type="CDD" id="cd11726">
    <property type="entry name" value="ADDz_ATRX"/>
    <property type="match status" value="1"/>
</dbReference>
<dbReference type="PANTHER" id="PTHR46357:SF1">
    <property type="entry name" value="TRANSCRIPTIONAL REGULATOR ATRX"/>
    <property type="match status" value="1"/>
</dbReference>
<evidence type="ECO:0000313" key="16">
    <source>
        <dbReference type="EMBL" id="KAL0839609.1"/>
    </source>
</evidence>
<dbReference type="EMBL" id="JBEDNZ010000008">
    <property type="protein sequence ID" value="KAL0839609.1"/>
    <property type="molecule type" value="Genomic_DNA"/>
</dbReference>
<evidence type="ECO:0000256" key="2">
    <source>
        <dbReference type="ARBA" id="ARBA00007025"/>
    </source>
</evidence>
<name>A0ABD0T8B8_LOXSC</name>
<reference evidence="16 17" key="1">
    <citation type="submission" date="2024-06" db="EMBL/GenBank/DDBJ databases">
        <title>A chromosome-level genome assembly of beet webworm, Loxostege sticticalis.</title>
        <authorList>
            <person name="Zhang Y."/>
        </authorList>
    </citation>
    <scope>NUCLEOTIDE SEQUENCE [LARGE SCALE GENOMIC DNA]</scope>
    <source>
        <strain evidence="16">AQ028</strain>
        <tissue evidence="16">Male pupae</tissue>
    </source>
</reference>
<feature type="region of interest" description="Disordered" evidence="14">
    <location>
        <begin position="674"/>
        <end position="698"/>
    </location>
</feature>
<keyword evidence="10" id="KW-0238">DNA-binding</keyword>
<comment type="similarity">
    <text evidence="2">Belongs to the SNF2/RAD54 helicase family.</text>
</comment>
<feature type="compositionally biased region" description="Basic and acidic residues" evidence="14">
    <location>
        <begin position="815"/>
        <end position="854"/>
    </location>
</feature>
<evidence type="ECO:0000256" key="11">
    <source>
        <dbReference type="ARBA" id="ARBA00023204"/>
    </source>
</evidence>
<feature type="region of interest" description="Disordered" evidence="14">
    <location>
        <begin position="548"/>
        <end position="586"/>
    </location>
</feature>
<keyword evidence="7" id="KW-0378">Hydrolase</keyword>
<dbReference type="PANTHER" id="PTHR46357">
    <property type="entry name" value="TRANSCRIPTIONAL REGULATOR ATRX"/>
    <property type="match status" value="1"/>
</dbReference>
<evidence type="ECO:0000256" key="6">
    <source>
        <dbReference type="ARBA" id="ARBA00022771"/>
    </source>
</evidence>
<evidence type="ECO:0000256" key="10">
    <source>
        <dbReference type="ARBA" id="ARBA00023125"/>
    </source>
</evidence>
<evidence type="ECO:0000256" key="13">
    <source>
        <dbReference type="ARBA" id="ARBA00047995"/>
    </source>
</evidence>
<comment type="catalytic activity">
    <reaction evidence="13">
        <text>ATP + H2O = ADP + phosphate + H(+)</text>
        <dbReference type="Rhea" id="RHEA:13065"/>
        <dbReference type="ChEBI" id="CHEBI:15377"/>
        <dbReference type="ChEBI" id="CHEBI:15378"/>
        <dbReference type="ChEBI" id="CHEBI:30616"/>
        <dbReference type="ChEBI" id="CHEBI:43474"/>
        <dbReference type="ChEBI" id="CHEBI:456216"/>
        <dbReference type="EC" id="3.6.4.12"/>
    </reaction>
</comment>
<evidence type="ECO:0000256" key="3">
    <source>
        <dbReference type="ARBA" id="ARBA00022723"/>
    </source>
</evidence>
<evidence type="ECO:0000256" key="1">
    <source>
        <dbReference type="ARBA" id="ARBA00004123"/>
    </source>
</evidence>
<dbReference type="GO" id="GO:0016787">
    <property type="term" value="F:hydrolase activity"/>
    <property type="evidence" value="ECO:0007669"/>
    <property type="project" value="UniProtKB-KW"/>
</dbReference>
<dbReference type="GO" id="GO:0006281">
    <property type="term" value="P:DNA repair"/>
    <property type="evidence" value="ECO:0007669"/>
    <property type="project" value="UniProtKB-KW"/>
</dbReference>
<dbReference type="PROSITE" id="PS51533">
    <property type="entry name" value="ADD"/>
    <property type="match status" value="1"/>
</dbReference>
<feature type="compositionally biased region" description="Acidic residues" evidence="14">
    <location>
        <begin position="945"/>
        <end position="959"/>
    </location>
</feature>
<keyword evidence="4" id="KW-0547">Nucleotide-binding</keyword>
<dbReference type="GO" id="GO:0005634">
    <property type="term" value="C:nucleus"/>
    <property type="evidence" value="ECO:0007669"/>
    <property type="project" value="UniProtKB-SubCell"/>
</dbReference>
<evidence type="ECO:0000256" key="14">
    <source>
        <dbReference type="SAM" id="MobiDB-lite"/>
    </source>
</evidence>
<evidence type="ECO:0000256" key="8">
    <source>
        <dbReference type="ARBA" id="ARBA00022833"/>
    </source>
</evidence>
<organism evidence="16 17">
    <name type="scientific">Loxostege sticticalis</name>
    <name type="common">Beet webworm moth</name>
    <dbReference type="NCBI Taxonomy" id="481309"/>
    <lineage>
        <taxon>Eukaryota</taxon>
        <taxon>Metazoa</taxon>
        <taxon>Ecdysozoa</taxon>
        <taxon>Arthropoda</taxon>
        <taxon>Hexapoda</taxon>
        <taxon>Insecta</taxon>
        <taxon>Pterygota</taxon>
        <taxon>Neoptera</taxon>
        <taxon>Endopterygota</taxon>
        <taxon>Lepidoptera</taxon>
        <taxon>Glossata</taxon>
        <taxon>Ditrysia</taxon>
        <taxon>Pyraloidea</taxon>
        <taxon>Crambidae</taxon>
        <taxon>Pyraustinae</taxon>
        <taxon>Loxostege</taxon>
    </lineage>
</organism>
<dbReference type="GO" id="GO:0008270">
    <property type="term" value="F:zinc ion binding"/>
    <property type="evidence" value="ECO:0007669"/>
    <property type="project" value="UniProtKB-KW"/>
</dbReference>
<evidence type="ECO:0000256" key="5">
    <source>
        <dbReference type="ARBA" id="ARBA00022763"/>
    </source>
</evidence>
<feature type="domain" description="PHD-type" evidence="15">
    <location>
        <begin position="54"/>
        <end position="192"/>
    </location>
</feature>
<dbReference type="GO" id="GO:0010468">
    <property type="term" value="P:regulation of gene expression"/>
    <property type="evidence" value="ECO:0007669"/>
    <property type="project" value="UniProtKB-ARBA"/>
</dbReference>
<dbReference type="Proteomes" id="UP001549921">
    <property type="component" value="Unassembled WGS sequence"/>
</dbReference>
<dbReference type="InterPro" id="IPR011011">
    <property type="entry name" value="Znf_FYVE_PHD"/>
</dbReference>